<comment type="caution">
    <text evidence="1">The sequence shown here is derived from an EMBL/GenBank/DDBJ whole genome shotgun (WGS) entry which is preliminary data.</text>
</comment>
<accession>A0AA38GQX6</accession>
<feature type="non-terminal residue" evidence="1">
    <location>
        <position position="68"/>
    </location>
</feature>
<keyword evidence="2" id="KW-1185">Reference proteome</keyword>
<evidence type="ECO:0000313" key="1">
    <source>
        <dbReference type="EMBL" id="KAH9327879.1"/>
    </source>
</evidence>
<reference evidence="1 2" key="1">
    <citation type="journal article" date="2021" name="Nat. Plants">
        <title>The Taxus genome provides insights into paclitaxel biosynthesis.</title>
        <authorList>
            <person name="Xiong X."/>
            <person name="Gou J."/>
            <person name="Liao Q."/>
            <person name="Li Y."/>
            <person name="Zhou Q."/>
            <person name="Bi G."/>
            <person name="Li C."/>
            <person name="Du R."/>
            <person name="Wang X."/>
            <person name="Sun T."/>
            <person name="Guo L."/>
            <person name="Liang H."/>
            <person name="Lu P."/>
            <person name="Wu Y."/>
            <person name="Zhang Z."/>
            <person name="Ro D.K."/>
            <person name="Shang Y."/>
            <person name="Huang S."/>
            <person name="Yan J."/>
        </authorList>
    </citation>
    <scope>NUCLEOTIDE SEQUENCE [LARGE SCALE GENOMIC DNA]</scope>
    <source>
        <strain evidence="1">Ta-2019</strain>
    </source>
</reference>
<protein>
    <submittedName>
        <fullName evidence="1">Uncharacterized protein</fullName>
    </submittedName>
</protein>
<name>A0AA38GQX6_TAXCH</name>
<proteinExistence type="predicted"/>
<evidence type="ECO:0000313" key="2">
    <source>
        <dbReference type="Proteomes" id="UP000824469"/>
    </source>
</evidence>
<organism evidence="1 2">
    <name type="scientific">Taxus chinensis</name>
    <name type="common">Chinese yew</name>
    <name type="synonym">Taxus wallichiana var. chinensis</name>
    <dbReference type="NCBI Taxonomy" id="29808"/>
    <lineage>
        <taxon>Eukaryota</taxon>
        <taxon>Viridiplantae</taxon>
        <taxon>Streptophyta</taxon>
        <taxon>Embryophyta</taxon>
        <taxon>Tracheophyta</taxon>
        <taxon>Spermatophyta</taxon>
        <taxon>Pinopsida</taxon>
        <taxon>Pinidae</taxon>
        <taxon>Conifers II</taxon>
        <taxon>Cupressales</taxon>
        <taxon>Taxaceae</taxon>
        <taxon>Taxus</taxon>
    </lineage>
</organism>
<dbReference type="Proteomes" id="UP000824469">
    <property type="component" value="Unassembled WGS sequence"/>
</dbReference>
<sequence length="68" mass="7698">MNKTKRRHFRLQTVPYALVDGVLFKKDVNGVLLRCIGTNQIHRVLEEFHDGTAGGHFVRGAKIVHSSQ</sequence>
<dbReference type="EMBL" id="JAHRHJ020000002">
    <property type="protein sequence ID" value="KAH9327879.1"/>
    <property type="molecule type" value="Genomic_DNA"/>
</dbReference>
<dbReference type="AlphaFoldDB" id="A0AA38GQX6"/>
<gene>
    <name evidence="1" type="ORF">KI387_044371</name>
</gene>